<evidence type="ECO:0000256" key="1">
    <source>
        <dbReference type="SAM" id="MobiDB-lite"/>
    </source>
</evidence>
<keyword evidence="4" id="KW-1185">Reference proteome</keyword>
<name>A0A851GMB4_9BACT</name>
<dbReference type="AlphaFoldDB" id="A0A851GMB4"/>
<comment type="caution">
    <text evidence="3">The sequence shown here is derived from an EMBL/GenBank/DDBJ whole genome shotgun (WGS) entry which is preliminary data.</text>
</comment>
<evidence type="ECO:0000313" key="3">
    <source>
        <dbReference type="EMBL" id="NWK56285.1"/>
    </source>
</evidence>
<proteinExistence type="predicted"/>
<organism evidence="3 4">
    <name type="scientific">Oceaniferula marina</name>
    <dbReference type="NCBI Taxonomy" id="2748318"/>
    <lineage>
        <taxon>Bacteria</taxon>
        <taxon>Pseudomonadati</taxon>
        <taxon>Verrucomicrobiota</taxon>
        <taxon>Verrucomicrobiia</taxon>
        <taxon>Verrucomicrobiales</taxon>
        <taxon>Verrucomicrobiaceae</taxon>
        <taxon>Oceaniferula</taxon>
    </lineage>
</organism>
<evidence type="ECO:0000256" key="2">
    <source>
        <dbReference type="SAM" id="SignalP"/>
    </source>
</evidence>
<feature type="chain" id="PRO_5032700947" evidence="2">
    <location>
        <begin position="30"/>
        <end position="245"/>
    </location>
</feature>
<reference evidence="3 4" key="1">
    <citation type="submission" date="2020-07" db="EMBL/GenBank/DDBJ databases">
        <title>Roseicoccus Jingziensis gen. nov., sp. nov., isolated from coastal seawater.</title>
        <authorList>
            <person name="Feng X."/>
        </authorList>
    </citation>
    <scope>NUCLEOTIDE SEQUENCE [LARGE SCALE GENOMIC DNA]</scope>
    <source>
        <strain evidence="3 4">N1E253</strain>
    </source>
</reference>
<sequence>MNNTHTMRSWVASSLTAIWLVFPAPKAEAAEISWSSRPYPVNGKYGETLATGIFAKDGTLALAENSGGPTVTFDGISFQAGTIHLGDTYDQYHTDAAPLSGTGTWSDSKEPSRVTIPDLRTGKTYRIQILIYDGRHDISIVGKTVRVDGLPQGTYAHSERDITWGKGLLITGIFTADSSTQSFTIETFSPDTKQSQSGQFNALLLHQLNPPHTASPSPGPYTGGPDHHTTLLGIGGLSLILNTLH</sequence>
<keyword evidence="2" id="KW-0732">Signal</keyword>
<evidence type="ECO:0000313" key="4">
    <source>
        <dbReference type="Proteomes" id="UP000557872"/>
    </source>
</evidence>
<dbReference type="RefSeq" id="WP_178933071.1">
    <property type="nucleotide sequence ID" value="NZ_JACBAZ010000004.1"/>
</dbReference>
<feature type="region of interest" description="Disordered" evidence="1">
    <location>
        <begin position="208"/>
        <end position="227"/>
    </location>
</feature>
<feature type="signal peptide" evidence="2">
    <location>
        <begin position="1"/>
        <end position="29"/>
    </location>
</feature>
<dbReference type="EMBL" id="JACBAZ010000004">
    <property type="protein sequence ID" value="NWK56285.1"/>
    <property type="molecule type" value="Genomic_DNA"/>
</dbReference>
<dbReference type="Proteomes" id="UP000557872">
    <property type="component" value="Unassembled WGS sequence"/>
</dbReference>
<protein>
    <submittedName>
        <fullName evidence="3">Uncharacterized protein</fullName>
    </submittedName>
</protein>
<gene>
    <name evidence="3" type="ORF">HW115_11740</name>
</gene>
<accession>A0A851GMB4</accession>